<dbReference type="Proteomes" id="UP000308652">
    <property type="component" value="Unassembled WGS sequence"/>
</dbReference>
<reference evidence="1 2" key="1">
    <citation type="journal article" date="2019" name="Nat. Ecol. Evol.">
        <title>Megaphylogeny resolves global patterns of mushroom evolution.</title>
        <authorList>
            <person name="Varga T."/>
            <person name="Krizsan K."/>
            <person name="Foldi C."/>
            <person name="Dima B."/>
            <person name="Sanchez-Garcia M."/>
            <person name="Sanchez-Ramirez S."/>
            <person name="Szollosi G.J."/>
            <person name="Szarkandi J.G."/>
            <person name="Papp V."/>
            <person name="Albert L."/>
            <person name="Andreopoulos W."/>
            <person name="Angelini C."/>
            <person name="Antonin V."/>
            <person name="Barry K.W."/>
            <person name="Bougher N.L."/>
            <person name="Buchanan P."/>
            <person name="Buyck B."/>
            <person name="Bense V."/>
            <person name="Catcheside P."/>
            <person name="Chovatia M."/>
            <person name="Cooper J."/>
            <person name="Damon W."/>
            <person name="Desjardin D."/>
            <person name="Finy P."/>
            <person name="Geml J."/>
            <person name="Haridas S."/>
            <person name="Hughes K."/>
            <person name="Justo A."/>
            <person name="Karasinski D."/>
            <person name="Kautmanova I."/>
            <person name="Kiss B."/>
            <person name="Kocsube S."/>
            <person name="Kotiranta H."/>
            <person name="LaButti K.M."/>
            <person name="Lechner B.E."/>
            <person name="Liimatainen K."/>
            <person name="Lipzen A."/>
            <person name="Lukacs Z."/>
            <person name="Mihaltcheva S."/>
            <person name="Morgado L.N."/>
            <person name="Niskanen T."/>
            <person name="Noordeloos M.E."/>
            <person name="Ohm R.A."/>
            <person name="Ortiz-Santana B."/>
            <person name="Ovrebo C."/>
            <person name="Racz N."/>
            <person name="Riley R."/>
            <person name="Savchenko A."/>
            <person name="Shiryaev A."/>
            <person name="Soop K."/>
            <person name="Spirin V."/>
            <person name="Szebenyi C."/>
            <person name="Tomsovsky M."/>
            <person name="Tulloss R.E."/>
            <person name="Uehling J."/>
            <person name="Grigoriev I.V."/>
            <person name="Vagvolgyi C."/>
            <person name="Papp T."/>
            <person name="Martin F.M."/>
            <person name="Miettinen O."/>
            <person name="Hibbett D.S."/>
            <person name="Nagy L.G."/>
        </authorList>
    </citation>
    <scope>NUCLEOTIDE SEQUENCE [LARGE SCALE GENOMIC DNA]</scope>
    <source>
        <strain evidence="1 2">CBS 166.37</strain>
    </source>
</reference>
<gene>
    <name evidence="1" type="ORF">BDQ12DRAFT_686869</name>
</gene>
<organism evidence="1 2">
    <name type="scientific">Crucibulum laeve</name>
    <dbReference type="NCBI Taxonomy" id="68775"/>
    <lineage>
        <taxon>Eukaryota</taxon>
        <taxon>Fungi</taxon>
        <taxon>Dikarya</taxon>
        <taxon>Basidiomycota</taxon>
        <taxon>Agaricomycotina</taxon>
        <taxon>Agaricomycetes</taxon>
        <taxon>Agaricomycetidae</taxon>
        <taxon>Agaricales</taxon>
        <taxon>Agaricineae</taxon>
        <taxon>Nidulariaceae</taxon>
        <taxon>Crucibulum</taxon>
    </lineage>
</organism>
<name>A0A5C3LVL8_9AGAR</name>
<protein>
    <submittedName>
        <fullName evidence="1">Uncharacterized protein</fullName>
    </submittedName>
</protein>
<dbReference type="EMBL" id="ML213614">
    <property type="protein sequence ID" value="TFK36423.1"/>
    <property type="molecule type" value="Genomic_DNA"/>
</dbReference>
<evidence type="ECO:0000313" key="1">
    <source>
        <dbReference type="EMBL" id="TFK36423.1"/>
    </source>
</evidence>
<proteinExistence type="predicted"/>
<accession>A0A5C3LVL8</accession>
<dbReference type="AlphaFoldDB" id="A0A5C3LVL8"/>
<sequence>MGLCGVLRPNLYSTYCHPLFRSPTPPLHRRLADCHHISFPSNRKFVKSLVYLIYTVETLQIITPPSMMHPTCSRMIPVRSMD</sequence>
<evidence type="ECO:0000313" key="2">
    <source>
        <dbReference type="Proteomes" id="UP000308652"/>
    </source>
</evidence>
<keyword evidence="2" id="KW-1185">Reference proteome</keyword>